<gene>
    <name evidence="1" type="ORF">AVEN_20329_1</name>
</gene>
<protein>
    <submittedName>
        <fullName evidence="1">Uncharacterized protein</fullName>
    </submittedName>
</protein>
<sequence>MRIGLRLSLSIPSEHAADYVAKLSVFFSHLKSAKRKSIVEGQKSTSVAELFGKLNERGKYPVKNEELASSTWKLTDFVLKEEEFGL</sequence>
<name>A0A4Y2IPH8_ARAVE</name>
<keyword evidence="2" id="KW-1185">Reference proteome</keyword>
<dbReference type="Proteomes" id="UP000499080">
    <property type="component" value="Unassembled WGS sequence"/>
</dbReference>
<dbReference type="AlphaFoldDB" id="A0A4Y2IPH8"/>
<organism evidence="1 2">
    <name type="scientific">Araneus ventricosus</name>
    <name type="common">Orbweaver spider</name>
    <name type="synonym">Epeira ventricosa</name>
    <dbReference type="NCBI Taxonomy" id="182803"/>
    <lineage>
        <taxon>Eukaryota</taxon>
        <taxon>Metazoa</taxon>
        <taxon>Ecdysozoa</taxon>
        <taxon>Arthropoda</taxon>
        <taxon>Chelicerata</taxon>
        <taxon>Arachnida</taxon>
        <taxon>Araneae</taxon>
        <taxon>Araneomorphae</taxon>
        <taxon>Entelegynae</taxon>
        <taxon>Araneoidea</taxon>
        <taxon>Araneidae</taxon>
        <taxon>Araneus</taxon>
    </lineage>
</organism>
<accession>A0A4Y2IPH8</accession>
<dbReference type="EMBL" id="BGPR01002828">
    <property type="protein sequence ID" value="GBM79565.1"/>
    <property type="molecule type" value="Genomic_DNA"/>
</dbReference>
<reference evidence="1 2" key="1">
    <citation type="journal article" date="2019" name="Sci. Rep.">
        <title>Orb-weaving spider Araneus ventricosus genome elucidates the spidroin gene catalogue.</title>
        <authorList>
            <person name="Kono N."/>
            <person name="Nakamura H."/>
            <person name="Ohtoshi R."/>
            <person name="Moran D.A.P."/>
            <person name="Shinohara A."/>
            <person name="Yoshida Y."/>
            <person name="Fujiwara M."/>
            <person name="Mori M."/>
            <person name="Tomita M."/>
            <person name="Arakawa K."/>
        </authorList>
    </citation>
    <scope>NUCLEOTIDE SEQUENCE [LARGE SCALE GENOMIC DNA]</scope>
</reference>
<evidence type="ECO:0000313" key="2">
    <source>
        <dbReference type="Proteomes" id="UP000499080"/>
    </source>
</evidence>
<evidence type="ECO:0000313" key="1">
    <source>
        <dbReference type="EMBL" id="GBM79565.1"/>
    </source>
</evidence>
<proteinExistence type="predicted"/>
<comment type="caution">
    <text evidence="1">The sequence shown here is derived from an EMBL/GenBank/DDBJ whole genome shotgun (WGS) entry which is preliminary data.</text>
</comment>